<accession>A0A4Q4ZC97</accession>
<dbReference type="PANTHER" id="PTHR34547:SF1">
    <property type="entry name" value="YACP-LIKE NYN DOMAIN PROTEIN"/>
    <property type="match status" value="1"/>
</dbReference>
<dbReference type="RefSeq" id="WP_134717427.1">
    <property type="nucleotide sequence ID" value="NZ_SDKM01000015.1"/>
</dbReference>
<feature type="region of interest" description="Disordered" evidence="1">
    <location>
        <begin position="177"/>
        <end position="198"/>
    </location>
</feature>
<dbReference type="AlphaFoldDB" id="A0A4Q4ZC97"/>
<dbReference type="InterPro" id="IPR010298">
    <property type="entry name" value="YacP-like"/>
</dbReference>
<sequence>MSGARDEEVAGRELPGPVRTRALSLAADALPLLGELPAPLRKVAGFAPQRRARLGGSQIAAALETDDDFRRRVADQVAAAEPALATALAEGVVPAAADPVEVAALAWLARPEGWETAFDDAVRRVSEAAAPRDAAELERARARVEVAERALRDARQDHKTQLEELKSENTTLRRKLGEERAARRTAGDSLSDELVAEQEARQKAETALAAAEADVRRLRGQVEELRAAAASVRREQRSDRDDATLRTRMLLDTLIEAGQGLRRELGLPATPGTPADRIEAAISEAAGSPGAAKPGPADAVLLERYLGMPRARLIVDGYNVSKTAWPDATLETQRTRLLTALAQLVSRTGAETTVVFDAASSLTRPPVAPPRGVKVLFSPQGVIADDVIRELVAVEPAGRVVVVVTSDAEVVRDVGKAGARPISSSALLTVLGT</sequence>
<evidence type="ECO:0000313" key="3">
    <source>
        <dbReference type="Proteomes" id="UP000295198"/>
    </source>
</evidence>
<proteinExistence type="predicted"/>
<evidence type="ECO:0000313" key="2">
    <source>
        <dbReference type="EMBL" id="RYP85660.1"/>
    </source>
</evidence>
<feature type="compositionally biased region" description="Basic and acidic residues" evidence="1">
    <location>
        <begin position="177"/>
        <end position="186"/>
    </location>
</feature>
<gene>
    <name evidence="2" type="ORF">EKO23_11695</name>
</gene>
<name>A0A4Q4ZC97_9ACTN</name>
<evidence type="ECO:0000256" key="1">
    <source>
        <dbReference type="SAM" id="MobiDB-lite"/>
    </source>
</evidence>
<dbReference type="PANTHER" id="PTHR34547">
    <property type="entry name" value="YACP-LIKE NYN DOMAIN PROTEIN"/>
    <property type="match status" value="1"/>
</dbReference>
<keyword evidence="3" id="KW-1185">Reference proteome</keyword>
<organism evidence="2 3">
    <name type="scientific">Nocardioides guangzhouensis</name>
    <dbReference type="NCBI Taxonomy" id="2497878"/>
    <lineage>
        <taxon>Bacteria</taxon>
        <taxon>Bacillati</taxon>
        <taxon>Actinomycetota</taxon>
        <taxon>Actinomycetes</taxon>
        <taxon>Propionibacteriales</taxon>
        <taxon>Nocardioidaceae</taxon>
        <taxon>Nocardioides</taxon>
    </lineage>
</organism>
<comment type="caution">
    <text evidence="2">The sequence shown here is derived from an EMBL/GenBank/DDBJ whole genome shotgun (WGS) entry which is preliminary data.</text>
</comment>
<protein>
    <submittedName>
        <fullName evidence="2">RNA-binding protein</fullName>
    </submittedName>
</protein>
<dbReference type="Proteomes" id="UP000295198">
    <property type="component" value="Unassembled WGS sequence"/>
</dbReference>
<dbReference type="Pfam" id="PF05991">
    <property type="entry name" value="NYN_YacP"/>
    <property type="match status" value="1"/>
</dbReference>
<reference evidence="2 3" key="1">
    <citation type="submission" date="2019-01" db="EMBL/GenBank/DDBJ databases">
        <title>Nocardioides guangzhouensis sp. nov., an actinobacterium isolated from soil.</title>
        <authorList>
            <person name="Fu Y."/>
            <person name="Cai Y."/>
            <person name="Lin Z."/>
            <person name="Chen P."/>
        </authorList>
    </citation>
    <scope>NUCLEOTIDE SEQUENCE [LARGE SCALE GENOMIC DNA]</scope>
    <source>
        <strain evidence="2 3">130</strain>
    </source>
</reference>
<dbReference type="EMBL" id="SDKM01000015">
    <property type="protein sequence ID" value="RYP85660.1"/>
    <property type="molecule type" value="Genomic_DNA"/>
</dbReference>
<dbReference type="OrthoDB" id="5145920at2"/>